<comment type="caution">
    <text evidence="1">The sequence shown here is derived from an EMBL/GenBank/DDBJ whole genome shotgun (WGS) entry which is preliminary data.</text>
</comment>
<evidence type="ECO:0000313" key="1">
    <source>
        <dbReference type="EMBL" id="KAJ9099102.1"/>
    </source>
</evidence>
<organism evidence="1 2">
    <name type="scientific">Naganishia cerealis</name>
    <dbReference type="NCBI Taxonomy" id="610337"/>
    <lineage>
        <taxon>Eukaryota</taxon>
        <taxon>Fungi</taxon>
        <taxon>Dikarya</taxon>
        <taxon>Basidiomycota</taxon>
        <taxon>Agaricomycotina</taxon>
        <taxon>Tremellomycetes</taxon>
        <taxon>Filobasidiales</taxon>
        <taxon>Filobasidiaceae</taxon>
        <taxon>Naganishia</taxon>
    </lineage>
</organism>
<proteinExistence type="predicted"/>
<dbReference type="EMBL" id="JASBWR010000071">
    <property type="protein sequence ID" value="KAJ9099102.1"/>
    <property type="molecule type" value="Genomic_DNA"/>
</dbReference>
<keyword evidence="2" id="KW-1185">Reference proteome</keyword>
<accession>A0ACC2VJK3</accession>
<sequence>MPTLANFRVLADTTTIEKPLLDDRSYRLIKLQNDLHALVIHDPTTDKSAASLDVNVGAFADRKYEVSGLAHFCEHLLFMGTKKYPEENEYSSYLAKHSGHSNAYTAAEHTNYYFEVGSGHFLGALDRFAQFFIAPLFSKSCKDREIRAVDSENKKNLQNDMWRLYQLEKLTSNPSHPYSGFSTGNFHTLHEEPIAQGKNVRDVLIDFHLNQYSSNLMSLVVLGKEDLDTLSTWVSDLYSDIPNKSLSRPDYEGSVIFAPEQLGKLVQAKPIMDSNKLELNFMIPDDQEEYWESKPSGYFSHLLGHESSGSLLHYLKEKSWVNELSAGNMKVCQGSSLFIIEFELTPAGLDHWQDIVVNVFEYISMVTTQEPQKWLWEEIKLMSEIDFKFRQKKGAASTVSKMSSSLYKFWDNSFIPPTHLLSSSINRKFDPEAITKFGSYLFPENARITLISKKLEGLDMKEKWYGTDYSLSTIDSSLLERAKLAAKNDRFHFPRPNPFIPKNFDVANKKLEKPLKHPFLISDTSKFQVWFKQDDQFLVPKGTIEILLHLPDTNTDCKSSVFSMLMAELVADELTDIVYYASLVGMSFKLSHWRDGLLVKVSGYNDKLPVLLETVLSKIKSFVPKKDRFETLKYKMIQDLTNFGYNVPYIQIGTHMSVIMNDKTYTHEDRVKVLQNNVDFEGFGLFCSKVWELGLFGEALIQGNFSYEKACGISSSIDSEFRNVRAIGASKNDIDNVVRLQSHILQPGETVRVEMDLMDEKNVNSCIEYYIQIENSLSDIRKRTLTDLLETIMHEPCFNQLRTKEQLGYVVFSGVRLSRTAIGFRILIQSERLTSYLEYRIEEFLKRFSVYVNELTAEQFDGFKQALKDKKLTKLKNLSEEVSRFWEAIADGYYDFEAKAKHAGELENITQEEFVEFFKSLIHPESKLASRAVLHLKSQRVPPVAKAKLVQCALNNFLYSEGIQVESEKIEELLEGESDTSKIADKVLKYLAENSLVQTQNAVLGKLALVLEKAVDEPQPSMYPRGELQTLQKYRSSHPLGGLPTPVAPLKEFYYPSSEHL</sequence>
<dbReference type="Proteomes" id="UP001241377">
    <property type="component" value="Unassembled WGS sequence"/>
</dbReference>
<reference evidence="1" key="1">
    <citation type="submission" date="2023-04" db="EMBL/GenBank/DDBJ databases">
        <title>Draft Genome sequencing of Naganishia species isolated from polar environments using Oxford Nanopore Technology.</title>
        <authorList>
            <person name="Leo P."/>
            <person name="Venkateswaran K."/>
        </authorList>
    </citation>
    <scope>NUCLEOTIDE SEQUENCE</scope>
    <source>
        <strain evidence="1">MNA-CCFEE 5261</strain>
    </source>
</reference>
<name>A0ACC2VJK3_9TREE</name>
<gene>
    <name evidence="1" type="ORF">QFC19_006152</name>
</gene>
<protein>
    <submittedName>
        <fullName evidence="1">Uncharacterized protein</fullName>
    </submittedName>
</protein>
<evidence type="ECO:0000313" key="2">
    <source>
        <dbReference type="Proteomes" id="UP001241377"/>
    </source>
</evidence>